<dbReference type="Pfam" id="PF00001">
    <property type="entry name" value="7tm_1"/>
    <property type="match status" value="1"/>
</dbReference>
<dbReference type="PANTHER" id="PTHR24243">
    <property type="entry name" value="G-PROTEIN COUPLED RECEPTOR"/>
    <property type="match status" value="1"/>
</dbReference>
<dbReference type="PANTHER" id="PTHR24243:SF208">
    <property type="entry name" value="PYROKININ-1 RECEPTOR"/>
    <property type="match status" value="1"/>
</dbReference>
<evidence type="ECO:0000256" key="2">
    <source>
        <dbReference type="ARBA" id="ARBA00022692"/>
    </source>
</evidence>
<dbReference type="KEGG" id="epa:110245853"/>
<dbReference type="InterPro" id="IPR000276">
    <property type="entry name" value="GPCR_Rhodpsn"/>
</dbReference>
<dbReference type="PRINTS" id="PR00237">
    <property type="entry name" value="GPCRRHODOPSN"/>
</dbReference>
<dbReference type="RefSeq" id="XP_020907807.1">
    <property type="nucleotide sequence ID" value="XM_021052148.2"/>
</dbReference>
<keyword evidence="5 10" id="KW-0472">Membrane</keyword>
<keyword evidence="4 8" id="KW-0297">G-protein coupled receptor</keyword>
<dbReference type="GO" id="GO:0004930">
    <property type="term" value="F:G protein-coupled receptor activity"/>
    <property type="evidence" value="ECO:0007669"/>
    <property type="project" value="UniProtKB-KW"/>
</dbReference>
<keyword evidence="6 8" id="KW-0675">Receptor</keyword>
<evidence type="ECO:0000256" key="1">
    <source>
        <dbReference type="ARBA" id="ARBA00004141"/>
    </source>
</evidence>
<dbReference type="GeneID" id="110245853"/>
<dbReference type="EnsemblMetazoa" id="XM_021052148.2">
    <property type="protein sequence ID" value="XP_020907807.1"/>
    <property type="gene ID" value="LOC110245853"/>
</dbReference>
<comment type="subcellular location">
    <subcellularLocation>
        <location evidence="1">Membrane</location>
        <topology evidence="1">Multi-pass membrane protein</topology>
    </subcellularLocation>
</comment>
<dbReference type="OMA" id="ERRIRYQ"/>
<dbReference type="SUPFAM" id="SSF81321">
    <property type="entry name" value="Family A G protein-coupled receptor-like"/>
    <property type="match status" value="1"/>
</dbReference>
<feature type="transmembrane region" description="Helical" evidence="10">
    <location>
        <begin position="195"/>
        <end position="221"/>
    </location>
</feature>
<evidence type="ECO:0000256" key="6">
    <source>
        <dbReference type="ARBA" id="ARBA00023170"/>
    </source>
</evidence>
<keyword evidence="7 8" id="KW-0807">Transducer</keyword>
<feature type="transmembrane region" description="Helical" evidence="10">
    <location>
        <begin position="250"/>
        <end position="277"/>
    </location>
</feature>
<evidence type="ECO:0000256" key="4">
    <source>
        <dbReference type="ARBA" id="ARBA00023040"/>
    </source>
</evidence>
<evidence type="ECO:0000259" key="11">
    <source>
        <dbReference type="PROSITE" id="PS50262"/>
    </source>
</evidence>
<evidence type="ECO:0000256" key="3">
    <source>
        <dbReference type="ARBA" id="ARBA00022989"/>
    </source>
</evidence>
<evidence type="ECO:0000256" key="7">
    <source>
        <dbReference type="ARBA" id="ARBA00023224"/>
    </source>
</evidence>
<feature type="compositionally biased region" description="Polar residues" evidence="9">
    <location>
        <begin position="365"/>
        <end position="380"/>
    </location>
</feature>
<evidence type="ECO:0000313" key="13">
    <source>
        <dbReference type="Proteomes" id="UP000887567"/>
    </source>
</evidence>
<dbReference type="PROSITE" id="PS50262">
    <property type="entry name" value="G_PROTEIN_RECEP_F1_2"/>
    <property type="match status" value="1"/>
</dbReference>
<feature type="domain" description="G-protein coupled receptors family 1 profile" evidence="11">
    <location>
        <begin position="37"/>
        <end position="312"/>
    </location>
</feature>
<keyword evidence="3 10" id="KW-1133">Transmembrane helix</keyword>
<dbReference type="CDD" id="cd00637">
    <property type="entry name" value="7tm_classA_rhodopsin-like"/>
    <property type="match status" value="1"/>
</dbReference>
<proteinExistence type="inferred from homology"/>
<evidence type="ECO:0000256" key="8">
    <source>
        <dbReference type="RuleBase" id="RU000688"/>
    </source>
</evidence>
<dbReference type="GO" id="GO:0016020">
    <property type="term" value="C:membrane"/>
    <property type="evidence" value="ECO:0007669"/>
    <property type="project" value="UniProtKB-SubCell"/>
</dbReference>
<evidence type="ECO:0000256" key="10">
    <source>
        <dbReference type="SAM" id="Phobius"/>
    </source>
</evidence>
<keyword evidence="2 8" id="KW-0812">Transmembrane</keyword>
<reference evidence="12" key="1">
    <citation type="submission" date="2022-11" db="UniProtKB">
        <authorList>
            <consortium name="EnsemblMetazoa"/>
        </authorList>
    </citation>
    <scope>IDENTIFICATION</scope>
</reference>
<protein>
    <recommendedName>
        <fullName evidence="11">G-protein coupled receptors family 1 profile domain-containing protein</fullName>
    </recommendedName>
</protein>
<feature type="transmembrane region" description="Helical" evidence="10">
    <location>
        <begin position="96"/>
        <end position="124"/>
    </location>
</feature>
<dbReference type="OrthoDB" id="10021141at2759"/>
<feature type="transmembrane region" description="Helical" evidence="10">
    <location>
        <begin position="144"/>
        <end position="165"/>
    </location>
</feature>
<dbReference type="AlphaFoldDB" id="A0A913XNU9"/>
<sequence>MNSSNSSQGCAPHVITSHEIVAKILALSVIAVFDFLGNVLTIVVVCREKSLHNTVNYLMVNMAISDLIIPLIALPHMIFDLANSMDLGMWTVNGDFGIVLCKLFFFVADISPSVSILSLVIITVDRFFAVMFPLRAGIAPLKRVNKVLIALTWIVPALFLTPNLYSYNLIEHNDQTFCLSRFSENPVEEFKIQKILYTLIVVFFIILPFFVLIIMYTMILLKLRQQDRSAMAMSQSKKERVIRFQKTRRVVFMALTVIVVFAVCWMPLNAFVFLIYHVWEPSDRENMCFLNILIFVVRFLGYANPLFNPVIYFIFIEKFRRGLLNCLTCRKRMPIVTMMNSDGRENSGRVMSKSMAVFDGGSPRTRASSGVSLQLQTHKL</sequence>
<dbReference type="Gene3D" id="1.20.1070.10">
    <property type="entry name" value="Rhodopsin 7-helix transmembrane proteins"/>
    <property type="match status" value="1"/>
</dbReference>
<dbReference type="SMART" id="SM01381">
    <property type="entry name" value="7TM_GPCR_Srsx"/>
    <property type="match status" value="1"/>
</dbReference>
<comment type="similarity">
    <text evidence="8">Belongs to the G-protein coupled receptor 1 family.</text>
</comment>
<keyword evidence="13" id="KW-1185">Reference proteome</keyword>
<name>A0A913XNU9_EXADI</name>
<dbReference type="Proteomes" id="UP000887567">
    <property type="component" value="Unplaced"/>
</dbReference>
<accession>A0A913XNU9</accession>
<feature type="region of interest" description="Disordered" evidence="9">
    <location>
        <begin position="360"/>
        <end position="380"/>
    </location>
</feature>
<feature type="transmembrane region" description="Helical" evidence="10">
    <location>
        <begin position="20"/>
        <end position="45"/>
    </location>
</feature>
<dbReference type="InterPro" id="IPR017452">
    <property type="entry name" value="GPCR_Rhodpsn_7TM"/>
</dbReference>
<evidence type="ECO:0000256" key="9">
    <source>
        <dbReference type="SAM" id="MobiDB-lite"/>
    </source>
</evidence>
<organism evidence="12 13">
    <name type="scientific">Exaiptasia diaphana</name>
    <name type="common">Tropical sea anemone</name>
    <name type="synonym">Aiptasia pulchella</name>
    <dbReference type="NCBI Taxonomy" id="2652724"/>
    <lineage>
        <taxon>Eukaryota</taxon>
        <taxon>Metazoa</taxon>
        <taxon>Cnidaria</taxon>
        <taxon>Anthozoa</taxon>
        <taxon>Hexacorallia</taxon>
        <taxon>Actiniaria</taxon>
        <taxon>Aiptasiidae</taxon>
        <taxon>Exaiptasia</taxon>
    </lineage>
</organism>
<feature type="transmembrane region" description="Helical" evidence="10">
    <location>
        <begin position="57"/>
        <end position="76"/>
    </location>
</feature>
<feature type="transmembrane region" description="Helical" evidence="10">
    <location>
        <begin position="289"/>
        <end position="315"/>
    </location>
</feature>
<dbReference type="PROSITE" id="PS00237">
    <property type="entry name" value="G_PROTEIN_RECEP_F1_1"/>
    <property type="match status" value="1"/>
</dbReference>
<evidence type="ECO:0000313" key="12">
    <source>
        <dbReference type="EnsemblMetazoa" id="XP_020907807.1"/>
    </source>
</evidence>
<evidence type="ECO:0000256" key="5">
    <source>
        <dbReference type="ARBA" id="ARBA00023136"/>
    </source>
</evidence>